<reference evidence="3 4" key="1">
    <citation type="submission" date="2018-08" db="EMBL/GenBank/DDBJ databases">
        <title>Henriciella mobilis sp. nov., isolated from seawater.</title>
        <authorList>
            <person name="Cheng H."/>
            <person name="Wu Y.-H."/>
            <person name="Xu X.-W."/>
            <person name="Guo L.-L."/>
        </authorList>
    </citation>
    <scope>NUCLEOTIDE SEQUENCE [LARGE SCALE GENOMIC DNA]</scope>
    <source>
        <strain evidence="3 4">CCUG67844</strain>
    </source>
</reference>
<dbReference type="InterPro" id="IPR006683">
    <property type="entry name" value="Thioestr_dom"/>
</dbReference>
<keyword evidence="4" id="KW-1185">Reference proteome</keyword>
<dbReference type="Gene3D" id="3.10.129.10">
    <property type="entry name" value="Hotdog Thioesterase"/>
    <property type="match status" value="1"/>
</dbReference>
<feature type="domain" description="Thioesterase" evidence="2">
    <location>
        <begin position="53"/>
        <end position="130"/>
    </location>
</feature>
<dbReference type="RefSeq" id="WP_119452992.1">
    <property type="nucleotide sequence ID" value="NZ_QWGA01000003.1"/>
</dbReference>
<evidence type="ECO:0000259" key="2">
    <source>
        <dbReference type="Pfam" id="PF03061"/>
    </source>
</evidence>
<sequence>MDYLLPESELRPEVFNERGLGLLPGHLGIEIIEIARTHIVGRFEVADSHKAPNGYLHAGSVVTLADTLCGYGTAANLPAGASGFTTVELKSNFFSTLLKGTVTCRAEPVHAGGTTQVWDARVTSDAGKLMALFRCTNLVLRR</sequence>
<proteinExistence type="predicted"/>
<comment type="caution">
    <text evidence="3">The sequence shown here is derived from an EMBL/GenBank/DDBJ whole genome shotgun (WGS) entry which is preliminary data.</text>
</comment>
<organism evidence="3 4">
    <name type="scientific">Henriciella algicola</name>
    <dbReference type="NCBI Taxonomy" id="1608422"/>
    <lineage>
        <taxon>Bacteria</taxon>
        <taxon>Pseudomonadati</taxon>
        <taxon>Pseudomonadota</taxon>
        <taxon>Alphaproteobacteria</taxon>
        <taxon>Hyphomonadales</taxon>
        <taxon>Hyphomonadaceae</taxon>
        <taxon>Henriciella</taxon>
    </lineage>
</organism>
<protein>
    <submittedName>
        <fullName evidence="3">PaaI family thioesterase</fullName>
    </submittedName>
</protein>
<evidence type="ECO:0000313" key="3">
    <source>
        <dbReference type="EMBL" id="RIJ31497.1"/>
    </source>
</evidence>
<dbReference type="InterPro" id="IPR029069">
    <property type="entry name" value="HotDog_dom_sf"/>
</dbReference>
<dbReference type="NCBIfam" id="TIGR00369">
    <property type="entry name" value="unchar_dom_1"/>
    <property type="match status" value="1"/>
</dbReference>
<dbReference type="OrthoDB" id="9813282at2"/>
<dbReference type="InterPro" id="IPR003736">
    <property type="entry name" value="PAAI_dom"/>
</dbReference>
<evidence type="ECO:0000256" key="1">
    <source>
        <dbReference type="ARBA" id="ARBA00022801"/>
    </source>
</evidence>
<accession>A0A399RND8</accession>
<dbReference type="AlphaFoldDB" id="A0A399RND8"/>
<dbReference type="Pfam" id="PF03061">
    <property type="entry name" value="4HBT"/>
    <property type="match status" value="1"/>
</dbReference>
<dbReference type="PANTHER" id="PTHR43240">
    <property type="entry name" value="1,4-DIHYDROXY-2-NAPHTHOYL-COA THIOESTERASE 1"/>
    <property type="match status" value="1"/>
</dbReference>
<gene>
    <name evidence="3" type="ORF">D1222_04420</name>
</gene>
<dbReference type="GO" id="GO:0005829">
    <property type="term" value="C:cytosol"/>
    <property type="evidence" value="ECO:0007669"/>
    <property type="project" value="TreeGrafter"/>
</dbReference>
<dbReference type="Proteomes" id="UP000265845">
    <property type="component" value="Unassembled WGS sequence"/>
</dbReference>
<keyword evidence="1" id="KW-0378">Hydrolase</keyword>
<name>A0A399RND8_9PROT</name>
<evidence type="ECO:0000313" key="4">
    <source>
        <dbReference type="Proteomes" id="UP000265845"/>
    </source>
</evidence>
<dbReference type="GO" id="GO:0061522">
    <property type="term" value="F:1,4-dihydroxy-2-naphthoyl-CoA thioesterase activity"/>
    <property type="evidence" value="ECO:0007669"/>
    <property type="project" value="TreeGrafter"/>
</dbReference>
<dbReference type="EMBL" id="QWGA01000003">
    <property type="protein sequence ID" value="RIJ31497.1"/>
    <property type="molecule type" value="Genomic_DNA"/>
</dbReference>
<dbReference type="SUPFAM" id="SSF54637">
    <property type="entry name" value="Thioesterase/thiol ester dehydrase-isomerase"/>
    <property type="match status" value="1"/>
</dbReference>
<dbReference type="PANTHER" id="PTHR43240:SF8">
    <property type="entry name" value="PHENYLACETIC ACID DEGRADATION-RELATED PROTEIN"/>
    <property type="match status" value="1"/>
</dbReference>
<dbReference type="CDD" id="cd03443">
    <property type="entry name" value="PaaI_thioesterase"/>
    <property type="match status" value="1"/>
</dbReference>